<dbReference type="EMBL" id="CAJVQC010116927">
    <property type="protein sequence ID" value="CAG8837205.1"/>
    <property type="molecule type" value="Genomic_DNA"/>
</dbReference>
<evidence type="ECO:0000313" key="2">
    <source>
        <dbReference type="Proteomes" id="UP000789920"/>
    </source>
</evidence>
<accession>A0ACA9SFT3</accession>
<keyword evidence="2" id="KW-1185">Reference proteome</keyword>
<comment type="caution">
    <text evidence="1">The sequence shown here is derived from an EMBL/GenBank/DDBJ whole genome shotgun (WGS) entry which is preliminary data.</text>
</comment>
<reference evidence="1" key="1">
    <citation type="submission" date="2021-06" db="EMBL/GenBank/DDBJ databases">
        <authorList>
            <person name="Kallberg Y."/>
            <person name="Tangrot J."/>
            <person name="Rosling A."/>
        </authorList>
    </citation>
    <scope>NUCLEOTIDE SEQUENCE</scope>
    <source>
        <strain evidence="1">MA461A</strain>
    </source>
</reference>
<name>A0ACA9SFT3_9GLOM</name>
<dbReference type="Proteomes" id="UP000789920">
    <property type="component" value="Unassembled WGS sequence"/>
</dbReference>
<organism evidence="1 2">
    <name type="scientific">Racocetra persica</name>
    <dbReference type="NCBI Taxonomy" id="160502"/>
    <lineage>
        <taxon>Eukaryota</taxon>
        <taxon>Fungi</taxon>
        <taxon>Fungi incertae sedis</taxon>
        <taxon>Mucoromycota</taxon>
        <taxon>Glomeromycotina</taxon>
        <taxon>Glomeromycetes</taxon>
        <taxon>Diversisporales</taxon>
        <taxon>Gigasporaceae</taxon>
        <taxon>Racocetra</taxon>
    </lineage>
</organism>
<sequence length="113" mass="13073">SLTVASEKIPKDICFNMWDEAKFIKEPSYLNLAGKRAIQISVTTFVNQHNYTLVSEIRNFGVKYRILSKEALDEINIMMRHSNLLLIVQKSLLKARFLDLNFQDQDLANAIQK</sequence>
<gene>
    <name evidence="1" type="ORF">RPERSI_LOCUS30216</name>
</gene>
<evidence type="ECO:0000313" key="1">
    <source>
        <dbReference type="EMBL" id="CAG8837205.1"/>
    </source>
</evidence>
<feature type="non-terminal residue" evidence="1">
    <location>
        <position position="113"/>
    </location>
</feature>
<protein>
    <submittedName>
        <fullName evidence="1">9535_t:CDS:1</fullName>
    </submittedName>
</protein>
<proteinExistence type="predicted"/>
<feature type="non-terminal residue" evidence="1">
    <location>
        <position position="1"/>
    </location>
</feature>